<dbReference type="Proteomes" id="UP000193689">
    <property type="component" value="Unassembled WGS sequence"/>
</dbReference>
<gene>
    <name evidence="3" type="ORF">BCR38DRAFT_482281</name>
</gene>
<proteinExistence type="inferred from homology"/>
<dbReference type="EMBL" id="MCFJ01000003">
    <property type="protein sequence ID" value="ORY68797.1"/>
    <property type="molecule type" value="Genomic_DNA"/>
</dbReference>
<dbReference type="PANTHER" id="PTHR43591:SF10">
    <property type="entry name" value="ABC TRANSMEMBRANE TYPE-1 DOMAIN-CONTAINING PROTEIN-RELATED"/>
    <property type="match status" value="1"/>
</dbReference>
<evidence type="ECO:0000256" key="2">
    <source>
        <dbReference type="SAM" id="MobiDB-lite"/>
    </source>
</evidence>
<feature type="compositionally biased region" description="Basic and acidic residues" evidence="2">
    <location>
        <begin position="1"/>
        <end position="14"/>
    </location>
</feature>
<keyword evidence="3" id="KW-0808">Transferase</keyword>
<dbReference type="AlphaFoldDB" id="A0A1Y2EBK7"/>
<dbReference type="GO" id="GO:0032259">
    <property type="term" value="P:methylation"/>
    <property type="evidence" value="ECO:0007669"/>
    <property type="project" value="UniProtKB-KW"/>
</dbReference>
<sequence>MADSPGGKERRVVPVEEEEASGPNGGVAETKGPKHAETETETREQPAAGPKPGQEEQQHEAGGESSTVAPAPADALPHWTQPACHPLQNYEEDFDEDDDNDSALGDDGASSTASLSASILEYRTIHGRTYHSNIGNAEYWGPNDDRQLESMDLSHHAFTLLLEDKLFLAPIPDDVQKVLDVGTGSGIWAIDFADKYPQAEVIGTDLSPTQPGWVPANVKFEVDDATLVWTFRPNVFDFVHMRDLFGSIQDWNSLYRQAYKCIKPGGYIEDFECSVVISSDDGSVAPGMACYDWGRIFHEAGRKMGRPMDVVERGIVPAGLKAAGFVDVVERRYRLPLTAWPADKRLREVGAIQHWAAQEGLEGYAMYLLTQQLKWAPERVQLLLACIRKELRSNKLHPYAWVQVTYGRKLEVGE</sequence>
<dbReference type="Pfam" id="PF13489">
    <property type="entry name" value="Methyltransf_23"/>
    <property type="match status" value="1"/>
</dbReference>
<dbReference type="RefSeq" id="XP_040719084.1">
    <property type="nucleotide sequence ID" value="XM_040863483.1"/>
</dbReference>
<dbReference type="PANTHER" id="PTHR43591">
    <property type="entry name" value="METHYLTRANSFERASE"/>
    <property type="match status" value="1"/>
</dbReference>
<name>A0A1Y2EBK7_9PEZI</name>
<dbReference type="CDD" id="cd02440">
    <property type="entry name" value="AdoMet_MTases"/>
    <property type="match status" value="1"/>
</dbReference>
<keyword evidence="4" id="KW-1185">Reference proteome</keyword>
<evidence type="ECO:0000256" key="1">
    <source>
        <dbReference type="ARBA" id="ARBA00038158"/>
    </source>
</evidence>
<dbReference type="SUPFAM" id="SSF53335">
    <property type="entry name" value="S-adenosyl-L-methionine-dependent methyltransferases"/>
    <property type="match status" value="1"/>
</dbReference>
<dbReference type="GeneID" id="63779695"/>
<dbReference type="Gene3D" id="3.40.50.150">
    <property type="entry name" value="Vaccinia Virus protein VP39"/>
    <property type="match status" value="1"/>
</dbReference>
<protein>
    <submittedName>
        <fullName evidence="3">S-adenosyl-L-methionine-dependent methyltransferase</fullName>
    </submittedName>
</protein>
<feature type="compositionally biased region" description="Low complexity" evidence="2">
    <location>
        <begin position="102"/>
        <end position="111"/>
    </location>
</feature>
<comment type="caution">
    <text evidence="3">The sequence shown here is derived from an EMBL/GenBank/DDBJ whole genome shotgun (WGS) entry which is preliminary data.</text>
</comment>
<evidence type="ECO:0000313" key="4">
    <source>
        <dbReference type="Proteomes" id="UP000193689"/>
    </source>
</evidence>
<dbReference type="InterPro" id="IPR029063">
    <property type="entry name" value="SAM-dependent_MTases_sf"/>
</dbReference>
<accession>A0A1Y2EBK7</accession>
<feature type="compositionally biased region" description="Basic and acidic residues" evidence="2">
    <location>
        <begin position="53"/>
        <end position="62"/>
    </location>
</feature>
<reference evidence="3 4" key="1">
    <citation type="submission" date="2016-07" db="EMBL/GenBank/DDBJ databases">
        <title>Pervasive Adenine N6-methylation of Active Genes in Fungi.</title>
        <authorList>
            <consortium name="DOE Joint Genome Institute"/>
            <person name="Mondo S.J."/>
            <person name="Dannebaum R.O."/>
            <person name="Kuo R.C."/>
            <person name="Labutti K."/>
            <person name="Haridas S."/>
            <person name="Kuo A."/>
            <person name="Salamov A."/>
            <person name="Ahrendt S.R."/>
            <person name="Lipzen A."/>
            <person name="Sullivan W."/>
            <person name="Andreopoulos W.B."/>
            <person name="Clum A."/>
            <person name="Lindquist E."/>
            <person name="Daum C."/>
            <person name="Ramamoorthy G.K."/>
            <person name="Gryganskyi A."/>
            <person name="Culley D."/>
            <person name="Magnuson J.K."/>
            <person name="James T.Y."/>
            <person name="O'Malley M.A."/>
            <person name="Stajich J.E."/>
            <person name="Spatafora J.W."/>
            <person name="Visel A."/>
            <person name="Grigoriev I.V."/>
        </authorList>
    </citation>
    <scope>NUCLEOTIDE SEQUENCE [LARGE SCALE GENOMIC DNA]</scope>
    <source>
        <strain evidence="3 4">CBS 129021</strain>
    </source>
</reference>
<keyword evidence="3" id="KW-0489">Methyltransferase</keyword>
<dbReference type="OrthoDB" id="2013972at2759"/>
<dbReference type="STRING" id="1141098.A0A1Y2EBK7"/>
<feature type="region of interest" description="Disordered" evidence="2">
    <location>
        <begin position="1"/>
        <end position="111"/>
    </location>
</feature>
<feature type="compositionally biased region" description="Basic and acidic residues" evidence="2">
    <location>
        <begin position="31"/>
        <end position="44"/>
    </location>
</feature>
<feature type="compositionally biased region" description="Acidic residues" evidence="2">
    <location>
        <begin position="90"/>
        <end position="101"/>
    </location>
</feature>
<dbReference type="InParanoid" id="A0A1Y2EBK7"/>
<dbReference type="GO" id="GO:0008168">
    <property type="term" value="F:methyltransferase activity"/>
    <property type="evidence" value="ECO:0007669"/>
    <property type="project" value="UniProtKB-KW"/>
</dbReference>
<comment type="similarity">
    <text evidence="1">Belongs to the methyltransferase superfamily. LaeA methyltransferase family.</text>
</comment>
<evidence type="ECO:0000313" key="3">
    <source>
        <dbReference type="EMBL" id="ORY68797.1"/>
    </source>
</evidence>
<organism evidence="3 4">
    <name type="scientific">Pseudomassariella vexata</name>
    <dbReference type="NCBI Taxonomy" id="1141098"/>
    <lineage>
        <taxon>Eukaryota</taxon>
        <taxon>Fungi</taxon>
        <taxon>Dikarya</taxon>
        <taxon>Ascomycota</taxon>
        <taxon>Pezizomycotina</taxon>
        <taxon>Sordariomycetes</taxon>
        <taxon>Xylariomycetidae</taxon>
        <taxon>Amphisphaeriales</taxon>
        <taxon>Pseudomassariaceae</taxon>
        <taxon>Pseudomassariella</taxon>
    </lineage>
</organism>